<dbReference type="InterPro" id="IPR045229">
    <property type="entry name" value="TPP_enz"/>
</dbReference>
<dbReference type="CDD" id="cd00568">
    <property type="entry name" value="TPP_enzymes"/>
    <property type="match status" value="1"/>
</dbReference>
<evidence type="ECO:0000259" key="6">
    <source>
        <dbReference type="Pfam" id="PF02775"/>
    </source>
</evidence>
<gene>
    <name evidence="8" type="ORF">P5G52_04510</name>
</gene>
<reference evidence="8" key="1">
    <citation type="submission" date="2023-06" db="EMBL/GenBank/DDBJ databases">
        <title>MT1 and MT2 Draft Genomes of Novel Species.</title>
        <authorList>
            <person name="Venkateswaran K."/>
        </authorList>
    </citation>
    <scope>NUCLEOTIDE SEQUENCE</scope>
    <source>
        <strain evidence="8">IIF3SC-B10</strain>
    </source>
</reference>
<dbReference type="PANTHER" id="PTHR18968">
    <property type="entry name" value="THIAMINE PYROPHOSPHATE ENZYMES"/>
    <property type="match status" value="1"/>
</dbReference>
<feature type="domain" description="Thiamine pyrophosphate enzyme N-terminal TPP-binding" evidence="7">
    <location>
        <begin position="4"/>
        <end position="107"/>
    </location>
</feature>
<dbReference type="InterPro" id="IPR012000">
    <property type="entry name" value="Thiamin_PyroP_enz_cen_dom"/>
</dbReference>
<evidence type="ECO:0000256" key="4">
    <source>
        <dbReference type="SAM" id="MobiDB-lite"/>
    </source>
</evidence>
<comment type="caution">
    <text evidence="8">The sequence shown here is derived from an EMBL/GenBank/DDBJ whole genome shotgun (WGS) entry which is preliminary data.</text>
</comment>
<dbReference type="Pfam" id="PF02775">
    <property type="entry name" value="TPP_enzyme_C"/>
    <property type="match status" value="1"/>
</dbReference>
<accession>A0ABT8K184</accession>
<dbReference type="SUPFAM" id="SSF52467">
    <property type="entry name" value="DHS-like NAD/FAD-binding domain"/>
    <property type="match status" value="1"/>
</dbReference>
<feature type="domain" description="Thiamine pyrophosphate enzyme central" evidence="5">
    <location>
        <begin position="185"/>
        <end position="315"/>
    </location>
</feature>
<dbReference type="Pfam" id="PF00205">
    <property type="entry name" value="TPP_enzyme_M"/>
    <property type="match status" value="1"/>
</dbReference>
<dbReference type="InterPro" id="IPR011766">
    <property type="entry name" value="TPP_enzyme_TPP-bd"/>
</dbReference>
<dbReference type="CDD" id="cd07035">
    <property type="entry name" value="TPP_PYR_POX_like"/>
    <property type="match status" value="1"/>
</dbReference>
<dbReference type="Gene3D" id="3.40.50.1220">
    <property type="entry name" value="TPP-binding domain"/>
    <property type="match status" value="1"/>
</dbReference>
<feature type="region of interest" description="Disordered" evidence="4">
    <location>
        <begin position="335"/>
        <end position="358"/>
    </location>
</feature>
<dbReference type="InterPro" id="IPR029035">
    <property type="entry name" value="DHS-like_NAD/FAD-binding_dom"/>
</dbReference>
<dbReference type="Proteomes" id="UP001174209">
    <property type="component" value="Unassembled WGS sequence"/>
</dbReference>
<evidence type="ECO:0000256" key="2">
    <source>
        <dbReference type="ARBA" id="ARBA00023052"/>
    </source>
</evidence>
<proteinExistence type="inferred from homology"/>
<organism evidence="8 9">
    <name type="scientific">Arthrobacter burdickii</name>
    <dbReference type="NCBI Taxonomy" id="3035920"/>
    <lineage>
        <taxon>Bacteria</taxon>
        <taxon>Bacillati</taxon>
        <taxon>Actinomycetota</taxon>
        <taxon>Actinomycetes</taxon>
        <taxon>Micrococcales</taxon>
        <taxon>Micrococcaceae</taxon>
        <taxon>Arthrobacter</taxon>
    </lineage>
</organism>
<dbReference type="InterPro" id="IPR012001">
    <property type="entry name" value="Thiamin_PyroP_enz_TPP-bd_dom"/>
</dbReference>
<dbReference type="Gene3D" id="3.40.50.970">
    <property type="match status" value="2"/>
</dbReference>
<evidence type="ECO:0000259" key="5">
    <source>
        <dbReference type="Pfam" id="PF00205"/>
    </source>
</evidence>
<keyword evidence="9" id="KW-1185">Reference proteome</keyword>
<keyword evidence="2 3" id="KW-0786">Thiamine pyrophosphate</keyword>
<dbReference type="Pfam" id="PF02776">
    <property type="entry name" value="TPP_enzyme_N"/>
    <property type="match status" value="1"/>
</dbReference>
<protein>
    <submittedName>
        <fullName evidence="8">Thiamine pyrophosphate-binding protein</fullName>
    </submittedName>
</protein>
<evidence type="ECO:0000259" key="7">
    <source>
        <dbReference type="Pfam" id="PF02776"/>
    </source>
</evidence>
<evidence type="ECO:0000313" key="8">
    <source>
        <dbReference type="EMBL" id="MDN4610124.1"/>
    </source>
</evidence>
<evidence type="ECO:0000256" key="3">
    <source>
        <dbReference type="RuleBase" id="RU362132"/>
    </source>
</evidence>
<dbReference type="RefSeq" id="WP_301225070.1">
    <property type="nucleotide sequence ID" value="NZ_JAROCG010000001.1"/>
</dbReference>
<evidence type="ECO:0000313" key="9">
    <source>
        <dbReference type="Proteomes" id="UP001174209"/>
    </source>
</evidence>
<feature type="domain" description="Thiamine pyrophosphate enzyme TPP-binding" evidence="6">
    <location>
        <begin position="379"/>
        <end position="511"/>
    </location>
</feature>
<comment type="similarity">
    <text evidence="1 3">Belongs to the TPP enzyme family.</text>
</comment>
<dbReference type="PANTHER" id="PTHR18968:SF13">
    <property type="entry name" value="ACETOLACTATE SYNTHASE CATALYTIC SUBUNIT, MITOCHONDRIAL"/>
    <property type="match status" value="1"/>
</dbReference>
<dbReference type="InterPro" id="IPR029061">
    <property type="entry name" value="THDP-binding"/>
</dbReference>
<name>A0ABT8K184_9MICC</name>
<dbReference type="EMBL" id="JAROCG010000001">
    <property type="protein sequence ID" value="MDN4610124.1"/>
    <property type="molecule type" value="Genomic_DNA"/>
</dbReference>
<evidence type="ECO:0000256" key="1">
    <source>
        <dbReference type="ARBA" id="ARBA00007812"/>
    </source>
</evidence>
<sequence length="549" mass="57378">MTSVSARIVSALRPAVTEVFGVMGNGNAHFLDAVMASSDSLHYTAVRHEAGAVAAADAYYRASGNLAVATTTYGAGFTNALTPLAEAVRADIPLVLVVGDAPTTGLRPWDVDQSQIAKGLGVTTFTVSATRPGEVTTAALDHALQHREAVVLAIPYDLAGVEAAEEEARTTTPADPLPTPADGDIRRIADLLSSAQRPLVLAGRGAWLSSAQDAAARLAERIGALTATSAFAAGFFQEHPSDLGVAGGFASARTADLIEQADVVLVLGARLNQFTMRFGHSFNPTARVIQVDLAVGPTSSAVTDFIRGDARAVAQVLLETVEETPADRRWRNAAARQALHAHDERDDGEPTAPDGRLDPRSLCRLLDRLLPADRTIVQDGGHFIGWAPGYLHVPAPNRMIMVGTAYQTIGLGFPSAVGAARALPGSTIVLCTGDGGALMALADLDTVIRSARRAVIVVFNDAAYGAEIHQYAVRGINAGPMMIEEVDFAALATALGARGRTIGSLDDLAELEGWLASDDDGVLLLDCKVSQQVVAPYMQEIVAAATGAR</sequence>
<dbReference type="SUPFAM" id="SSF52518">
    <property type="entry name" value="Thiamin diphosphate-binding fold (THDP-binding)"/>
    <property type="match status" value="2"/>
</dbReference>